<accession>A0ABU2A769</accession>
<dbReference type="InterPro" id="IPR043128">
    <property type="entry name" value="Rev_trsase/Diguanyl_cyclase"/>
</dbReference>
<dbReference type="CDD" id="cd01949">
    <property type="entry name" value="GGDEF"/>
    <property type="match status" value="1"/>
</dbReference>
<comment type="caution">
    <text evidence="4">The sequence shown here is derived from an EMBL/GenBank/DDBJ whole genome shotgun (WGS) entry which is preliminary data.</text>
</comment>
<evidence type="ECO:0000313" key="5">
    <source>
        <dbReference type="Proteomes" id="UP001180825"/>
    </source>
</evidence>
<gene>
    <name evidence="4" type="ORF">J2X21_002178</name>
</gene>
<dbReference type="NCBIfam" id="TIGR00229">
    <property type="entry name" value="sensory_box"/>
    <property type="match status" value="3"/>
</dbReference>
<dbReference type="CDD" id="cd00130">
    <property type="entry name" value="PAS"/>
    <property type="match status" value="3"/>
</dbReference>
<feature type="domain" description="PAS" evidence="1">
    <location>
        <begin position="1"/>
        <end position="61"/>
    </location>
</feature>
<reference evidence="4 5" key="1">
    <citation type="submission" date="2023-07" db="EMBL/GenBank/DDBJ databases">
        <title>Sorghum-associated microbial communities from plants grown in Nebraska, USA.</title>
        <authorList>
            <person name="Schachtman D."/>
        </authorList>
    </citation>
    <scope>NUCLEOTIDE SEQUENCE [LARGE SCALE GENOMIC DNA]</scope>
    <source>
        <strain evidence="4 5">BE316</strain>
    </source>
</reference>
<dbReference type="EMBL" id="JAVDXV010000003">
    <property type="protein sequence ID" value="MDR7333045.1"/>
    <property type="molecule type" value="Genomic_DNA"/>
</dbReference>
<dbReference type="Proteomes" id="UP001180825">
    <property type="component" value="Unassembled WGS sequence"/>
</dbReference>
<dbReference type="SMART" id="SM00091">
    <property type="entry name" value="PAS"/>
    <property type="match status" value="3"/>
</dbReference>
<keyword evidence="5" id="KW-1185">Reference proteome</keyword>
<feature type="domain" description="PAC" evidence="2">
    <location>
        <begin position="60"/>
        <end position="112"/>
    </location>
</feature>
<evidence type="ECO:0000259" key="3">
    <source>
        <dbReference type="PROSITE" id="PS50887"/>
    </source>
</evidence>
<dbReference type="PROSITE" id="PS50113">
    <property type="entry name" value="PAC"/>
    <property type="match status" value="2"/>
</dbReference>
<evidence type="ECO:0000259" key="1">
    <source>
        <dbReference type="PROSITE" id="PS50112"/>
    </source>
</evidence>
<dbReference type="PANTHER" id="PTHR44757:SF2">
    <property type="entry name" value="BIOFILM ARCHITECTURE MAINTENANCE PROTEIN MBAA"/>
    <property type="match status" value="1"/>
</dbReference>
<proteinExistence type="predicted"/>
<dbReference type="Gene3D" id="3.30.70.270">
    <property type="match status" value="1"/>
</dbReference>
<dbReference type="SUPFAM" id="SSF55785">
    <property type="entry name" value="PYP-like sensor domain (PAS domain)"/>
    <property type="match status" value="3"/>
</dbReference>
<dbReference type="SMART" id="SM00086">
    <property type="entry name" value="PAC"/>
    <property type="match status" value="3"/>
</dbReference>
<dbReference type="Pfam" id="PF00990">
    <property type="entry name" value="GGDEF"/>
    <property type="match status" value="1"/>
</dbReference>
<dbReference type="PROSITE" id="PS50112">
    <property type="entry name" value="PAS"/>
    <property type="match status" value="2"/>
</dbReference>
<dbReference type="PROSITE" id="PS50887">
    <property type="entry name" value="GGDEF"/>
    <property type="match status" value="1"/>
</dbReference>
<evidence type="ECO:0000259" key="2">
    <source>
        <dbReference type="PROSITE" id="PS50113"/>
    </source>
</evidence>
<dbReference type="InterPro" id="IPR000160">
    <property type="entry name" value="GGDEF_dom"/>
</dbReference>
<dbReference type="SMART" id="SM00267">
    <property type="entry name" value="GGDEF"/>
    <property type="match status" value="1"/>
</dbReference>
<feature type="domain" description="PAC" evidence="2">
    <location>
        <begin position="187"/>
        <end position="239"/>
    </location>
</feature>
<dbReference type="InterPro" id="IPR029787">
    <property type="entry name" value="Nucleotide_cyclase"/>
</dbReference>
<protein>
    <submittedName>
        <fullName evidence="4">Diguanylate cyclase (GGDEF)-like protein/PAS domain S-box-containing protein</fullName>
    </submittedName>
</protein>
<dbReference type="PANTHER" id="PTHR44757">
    <property type="entry name" value="DIGUANYLATE CYCLASE DGCP"/>
    <property type="match status" value="1"/>
</dbReference>
<dbReference type="InterPro" id="IPR000700">
    <property type="entry name" value="PAS-assoc_C"/>
</dbReference>
<dbReference type="InterPro" id="IPR001610">
    <property type="entry name" value="PAC"/>
</dbReference>
<dbReference type="InterPro" id="IPR035965">
    <property type="entry name" value="PAS-like_dom_sf"/>
</dbReference>
<evidence type="ECO:0000313" key="4">
    <source>
        <dbReference type="EMBL" id="MDR7333045.1"/>
    </source>
</evidence>
<dbReference type="Gene3D" id="3.30.450.20">
    <property type="entry name" value="PAS domain"/>
    <property type="match status" value="3"/>
</dbReference>
<feature type="domain" description="GGDEF" evidence="3">
    <location>
        <begin position="394"/>
        <end position="526"/>
    </location>
</feature>
<sequence length="526" mass="58596">MLITDTMHRIVWANDGFTRLTGYTLDEALGRQPQELLHFELTDPDTLHGLNEAMSVGLGGKAELQRRGKDGRHYWADIEIQPLFDDAGELSGFMEIESDITARKQLQAQADEARGSLQDLYDNAPCAYYALDQHGLFLQINALGLRWLDCTAKQVIGKLSPRDFFSPESRELFDAAFPRFMREGRVSGLEFDMKGRQGEVRRVSLSATAIYDASGVYLRSRSVMFDITETHQIRQRLQQLTLDQEAMLESDLVGIAKVRDRRNVWRNQALERMFGYADGELLGTLSRQLYVDDAAYETLGALAYPQLKAGRRFRTQLQMKRKDGSLIWVDLSGVQLPGSGDESLWMMVDITQSKAHEARMEHAALHDALTGLPNRLLLGDRLRQAINASERNGHVFALAYLDLNGFKQINDTHGHDAGDEVLRAVASRLHAGLRASDTVARLGGDEFVVLLSPTQGRSEAELVLGRLLDALSQPITLTTGPQVAVGSSLGLANYPVDGRTADALMRHADEAMYANKRAGRSRALQR</sequence>
<dbReference type="InterPro" id="IPR000014">
    <property type="entry name" value="PAS"/>
</dbReference>
<dbReference type="InterPro" id="IPR013656">
    <property type="entry name" value="PAS_4"/>
</dbReference>
<organism evidence="4 5">
    <name type="scientific">Roseateles asaccharophilus</name>
    <dbReference type="NCBI Taxonomy" id="582607"/>
    <lineage>
        <taxon>Bacteria</taxon>
        <taxon>Pseudomonadati</taxon>
        <taxon>Pseudomonadota</taxon>
        <taxon>Betaproteobacteria</taxon>
        <taxon>Burkholderiales</taxon>
        <taxon>Sphaerotilaceae</taxon>
        <taxon>Roseateles</taxon>
    </lineage>
</organism>
<dbReference type="Pfam" id="PF08448">
    <property type="entry name" value="PAS_4"/>
    <property type="match status" value="1"/>
</dbReference>
<dbReference type="Pfam" id="PF13426">
    <property type="entry name" value="PAS_9"/>
    <property type="match status" value="2"/>
</dbReference>
<feature type="domain" description="PAS" evidence="1">
    <location>
        <begin position="113"/>
        <end position="184"/>
    </location>
</feature>
<name>A0ABU2A769_9BURK</name>
<dbReference type="RefSeq" id="WP_310328330.1">
    <property type="nucleotide sequence ID" value="NZ_JAVDXV010000003.1"/>
</dbReference>
<dbReference type="InterPro" id="IPR052155">
    <property type="entry name" value="Biofilm_reg_signaling"/>
</dbReference>
<dbReference type="SUPFAM" id="SSF55073">
    <property type="entry name" value="Nucleotide cyclase"/>
    <property type="match status" value="1"/>
</dbReference>
<dbReference type="NCBIfam" id="TIGR00254">
    <property type="entry name" value="GGDEF"/>
    <property type="match status" value="1"/>
</dbReference>